<dbReference type="InterPro" id="IPR036615">
    <property type="entry name" value="Mur_ligase_C_dom_sf"/>
</dbReference>
<keyword evidence="3" id="KW-0067">ATP-binding</keyword>
<organism evidence="5 6">
    <name type="scientific">Floricoccus tropicus</name>
    <dbReference type="NCBI Taxonomy" id="1859473"/>
    <lineage>
        <taxon>Bacteria</taxon>
        <taxon>Bacillati</taxon>
        <taxon>Bacillota</taxon>
        <taxon>Bacilli</taxon>
        <taxon>Lactobacillales</taxon>
        <taxon>Streptococcaceae</taxon>
        <taxon>Floricoccus</taxon>
    </lineage>
</organism>
<gene>
    <name evidence="5" type="ORF">BG261_08845</name>
</gene>
<proteinExistence type="predicted"/>
<dbReference type="InterPro" id="IPR036565">
    <property type="entry name" value="Mur-like_cat_sf"/>
</dbReference>
<evidence type="ECO:0000259" key="4">
    <source>
        <dbReference type="Pfam" id="PF08245"/>
    </source>
</evidence>
<accession>A0A1E8GQI3</accession>
<dbReference type="EMBL" id="MKIR01000002">
    <property type="protein sequence ID" value="OFI50286.1"/>
    <property type="molecule type" value="Genomic_DNA"/>
</dbReference>
<dbReference type="STRING" id="1859473.BG261_08845"/>
<dbReference type="PANTHER" id="PTHR43024">
    <property type="entry name" value="UDP-N-ACETYLMURAMOYL-TRIPEPTIDE--D-ALANYL-D-ALANINE LIGASE"/>
    <property type="match status" value="1"/>
</dbReference>
<dbReference type="GO" id="GO:0016881">
    <property type="term" value="F:acid-amino acid ligase activity"/>
    <property type="evidence" value="ECO:0007669"/>
    <property type="project" value="InterPro"/>
</dbReference>
<dbReference type="Gene3D" id="3.40.1190.10">
    <property type="entry name" value="Mur-like, catalytic domain"/>
    <property type="match status" value="1"/>
</dbReference>
<evidence type="ECO:0000256" key="1">
    <source>
        <dbReference type="ARBA" id="ARBA00022598"/>
    </source>
</evidence>
<dbReference type="PANTHER" id="PTHR43024:SF1">
    <property type="entry name" value="UDP-N-ACETYLMURAMOYL-TRIPEPTIDE--D-ALANYL-D-ALANINE LIGASE"/>
    <property type="match status" value="1"/>
</dbReference>
<name>A0A1E8GQI3_9LACT</name>
<dbReference type="InterPro" id="IPR051046">
    <property type="entry name" value="MurCDEF_CellWall_CoF430Synth"/>
</dbReference>
<feature type="domain" description="Mur ligase central" evidence="4">
    <location>
        <begin position="125"/>
        <end position="317"/>
    </location>
</feature>
<reference evidence="6" key="1">
    <citation type="submission" date="2016-09" db="EMBL/GenBank/DDBJ databases">
        <title>Draft genome sequence of a novel species of the family Streptococcaceae isolated from flowers.</title>
        <authorList>
            <person name="Chuah L.-O."/>
            <person name="Yap K.-P."/>
            <person name="Thong K.L."/>
            <person name="Liong M.T."/>
            <person name="Ahmad R."/>
            <person name="Rusul G."/>
        </authorList>
    </citation>
    <scope>NUCLEOTIDE SEQUENCE [LARGE SCALE GENOMIC DNA]</scope>
    <source>
        <strain evidence="6">DF1</strain>
    </source>
</reference>
<keyword evidence="6" id="KW-1185">Reference proteome</keyword>
<dbReference type="Pfam" id="PF08245">
    <property type="entry name" value="Mur_ligase_M"/>
    <property type="match status" value="1"/>
</dbReference>
<dbReference type="GO" id="GO:0005524">
    <property type="term" value="F:ATP binding"/>
    <property type="evidence" value="ECO:0007669"/>
    <property type="project" value="UniProtKB-KW"/>
</dbReference>
<dbReference type="GO" id="GO:0009252">
    <property type="term" value="P:peptidoglycan biosynthetic process"/>
    <property type="evidence" value="ECO:0007669"/>
    <property type="project" value="UniProtKB-UniPathway"/>
</dbReference>
<keyword evidence="1" id="KW-0436">Ligase</keyword>
<dbReference type="UniPathway" id="UPA00219"/>
<dbReference type="Proteomes" id="UP000178622">
    <property type="component" value="Unassembled WGS sequence"/>
</dbReference>
<comment type="caution">
    <text evidence="5">The sequence shown here is derived from an EMBL/GenBank/DDBJ whole genome shotgun (WGS) entry which is preliminary data.</text>
</comment>
<dbReference type="SUPFAM" id="SSF53623">
    <property type="entry name" value="MurD-like peptide ligases, catalytic domain"/>
    <property type="match status" value="1"/>
</dbReference>
<dbReference type="AlphaFoldDB" id="A0A1E8GQI3"/>
<dbReference type="InterPro" id="IPR013221">
    <property type="entry name" value="Mur_ligase_cen"/>
</dbReference>
<dbReference type="SUPFAM" id="SSF53244">
    <property type="entry name" value="MurD-like peptide ligases, peptide-binding domain"/>
    <property type="match status" value="1"/>
</dbReference>
<sequence>MQNIIKNLDLYIDGYFERDLRPFNEIKSVDYFGPSISPLKNKKNIMYVSFTKERRSYVNRREVNWTDGNVQVKEFSHELGLVITERPIYRLSGRTPQFIVKDSWKFMLEFSELLRSLYKKEVIGVTGSVGKTSTRMMISHLLSDENVVENNGNHNVRFAIPLYMNNLVKEPDAIALEISLNALNDFDTGDMSQLVRPTIGIVTSVGEAHTGSFPNIEDVAHIKSKIFHGLVDDGCAIINKDIDKNAFEIVYRAAKRKTDNIYTYSINDKTADVFVLSIINDKYYDQVTIQFFEKIYTYRLGTASDGMILNSLAAILTIWSNGKEVSDYLEKFNDFHSLPKILEKTELVFEGNKFLLLDDTHNAAVPSMLNAIRYSNSISDKFKGKKIFVVGQVMDLGVLSRESHIKFMNELLSSNADFIFGYGDLFKELFEQINSDNIKWFDNLESISKAILNSITDDSFVMLKGSMSGSDFKNLSAKIKKDSYR</sequence>
<keyword evidence="2" id="KW-0547">Nucleotide-binding</keyword>
<evidence type="ECO:0000313" key="5">
    <source>
        <dbReference type="EMBL" id="OFI50286.1"/>
    </source>
</evidence>
<evidence type="ECO:0000256" key="2">
    <source>
        <dbReference type="ARBA" id="ARBA00022741"/>
    </source>
</evidence>
<evidence type="ECO:0000313" key="6">
    <source>
        <dbReference type="Proteomes" id="UP000178622"/>
    </source>
</evidence>
<dbReference type="Gene3D" id="3.90.190.20">
    <property type="entry name" value="Mur ligase, C-terminal domain"/>
    <property type="match status" value="1"/>
</dbReference>
<evidence type="ECO:0000256" key="3">
    <source>
        <dbReference type="ARBA" id="ARBA00022840"/>
    </source>
</evidence>
<protein>
    <recommendedName>
        <fullName evidence="4">Mur ligase central domain-containing protein</fullName>
    </recommendedName>
</protein>